<gene>
    <name evidence="2" type="ORF">SMACR_02150</name>
</gene>
<feature type="region of interest" description="Disordered" evidence="1">
    <location>
        <begin position="303"/>
        <end position="334"/>
    </location>
</feature>
<feature type="compositionally biased region" description="Polar residues" evidence="1">
    <location>
        <begin position="398"/>
        <end position="409"/>
    </location>
</feature>
<protein>
    <submittedName>
        <fullName evidence="2">Uncharacterized protein</fullName>
    </submittedName>
</protein>
<feature type="region of interest" description="Disordered" evidence="1">
    <location>
        <begin position="362"/>
        <end position="423"/>
    </location>
</feature>
<dbReference type="AlphaFoldDB" id="A0A8S8ZYN7"/>
<feature type="compositionally biased region" description="Polar residues" evidence="1">
    <location>
        <begin position="378"/>
        <end position="389"/>
    </location>
</feature>
<evidence type="ECO:0000256" key="1">
    <source>
        <dbReference type="SAM" id="MobiDB-lite"/>
    </source>
</evidence>
<name>A0A8S8ZYN7_SORMA</name>
<feature type="region of interest" description="Disordered" evidence="1">
    <location>
        <begin position="1"/>
        <end position="24"/>
    </location>
</feature>
<reference evidence="2 3" key="1">
    <citation type="submission" date="2017-07" db="EMBL/GenBank/DDBJ databases">
        <title>Genome sequence of the Sordaria macrospora wild type strain R19027.</title>
        <authorList>
            <person name="Nowrousian M."/>
            <person name="Teichert I."/>
            <person name="Kueck U."/>
        </authorList>
    </citation>
    <scope>NUCLEOTIDE SEQUENCE [LARGE SCALE GENOMIC DNA]</scope>
    <source>
        <strain evidence="2 3">R19027</strain>
        <tissue evidence="2">Mycelium</tissue>
    </source>
</reference>
<evidence type="ECO:0000313" key="3">
    <source>
        <dbReference type="Proteomes" id="UP000433876"/>
    </source>
</evidence>
<dbReference type="VEuPathDB" id="FungiDB:SMAC_02150"/>
<feature type="compositionally biased region" description="Basic and acidic residues" evidence="1">
    <location>
        <begin position="1"/>
        <end position="11"/>
    </location>
</feature>
<evidence type="ECO:0000313" key="2">
    <source>
        <dbReference type="EMBL" id="KAA8633302.1"/>
    </source>
</evidence>
<proteinExistence type="predicted"/>
<sequence length="495" mass="55959">MAPKSAERSSKSVESAESTTETTDKHFIREALNHMPLPNEKDLPQYSVSHYEVRDYSHMFEDGTTIVIEKRPSGGTLSLWDYIRLLEQSEDLEPRSPLRYDIGNWLGHFHNWGSQEQVVEKLQGIVRNQELTNDHCEIISAELNMAVFEALNRPTHQLPKHAHKTFEEALGLIKKNYAVHETQQSFQILNGKFDLHSLHVMDSPLTQLDDPKQSPSVYVSEWRGCHEGHPAFDLGPFMADLVVLFRQNNPIAGDVARGFVNGYFDKVRENRDPGNKFIFYVLVHIGVYIIIRCRGFTQKMNDYSTGKDKNIGENKNTTNDENTTKDENNGKVKNKGKGKEIVEVKEIFGEKNIVEEKKIDKGEDTGKYGTSGKDNAAKDQNNGRQNGNSIIDGDGIKQNGNRNGTPADNDNNDPKHTTNGTNGYRETLKYGFLIVQHALSEDSEWFMDKPLLCHLFGLSSASSSKVRYGPDRWALANKLSRVEKSGESSNSNARW</sequence>
<accession>A0A8S8ZYN7</accession>
<organism evidence="2 3">
    <name type="scientific">Sordaria macrospora</name>
    <dbReference type="NCBI Taxonomy" id="5147"/>
    <lineage>
        <taxon>Eukaryota</taxon>
        <taxon>Fungi</taxon>
        <taxon>Dikarya</taxon>
        <taxon>Ascomycota</taxon>
        <taxon>Pezizomycotina</taxon>
        <taxon>Sordariomycetes</taxon>
        <taxon>Sordariomycetidae</taxon>
        <taxon>Sordariales</taxon>
        <taxon>Sordariaceae</taxon>
        <taxon>Sordaria</taxon>
    </lineage>
</organism>
<dbReference type="EMBL" id="NMPR01000039">
    <property type="protein sequence ID" value="KAA8633302.1"/>
    <property type="molecule type" value="Genomic_DNA"/>
</dbReference>
<dbReference type="Proteomes" id="UP000433876">
    <property type="component" value="Unassembled WGS sequence"/>
</dbReference>
<comment type="caution">
    <text evidence="2">The sequence shown here is derived from an EMBL/GenBank/DDBJ whole genome shotgun (WGS) entry which is preliminary data.</text>
</comment>
<feature type="compositionally biased region" description="Low complexity" evidence="1">
    <location>
        <begin position="12"/>
        <end position="21"/>
    </location>
</feature>